<evidence type="ECO:0000256" key="2">
    <source>
        <dbReference type="ARBA" id="ARBA00007411"/>
    </source>
</evidence>
<dbReference type="SUPFAM" id="SSF54984">
    <property type="entry name" value="eEF-1beta-like"/>
    <property type="match status" value="1"/>
</dbReference>
<dbReference type="PANTHER" id="PTHR43243:SF62">
    <property type="entry name" value="CATIONIC AMINO ACID TRANSPORTER 8, VACUOLAR"/>
    <property type="match status" value="1"/>
</dbReference>
<dbReference type="InterPro" id="IPR014038">
    <property type="entry name" value="EF1B_bsu/dsu_GNE"/>
</dbReference>
<dbReference type="Gene3D" id="3.30.70.60">
    <property type="match status" value="1"/>
</dbReference>
<feature type="transmembrane region" description="Helical" evidence="10">
    <location>
        <begin position="99"/>
        <end position="121"/>
    </location>
</feature>
<dbReference type="Proteomes" id="UP001151760">
    <property type="component" value="Unassembled WGS sequence"/>
</dbReference>
<dbReference type="PANTHER" id="PTHR43243">
    <property type="entry name" value="INNER MEMBRANE TRANSPORTER YGJI-RELATED"/>
    <property type="match status" value="1"/>
</dbReference>
<keyword evidence="14" id="KW-1185">Reference proteome</keyword>
<feature type="transmembrane region" description="Helical" evidence="10">
    <location>
        <begin position="363"/>
        <end position="386"/>
    </location>
</feature>
<comment type="subcellular location">
    <subcellularLocation>
        <location evidence="1">Membrane</location>
        <topology evidence="1">Multi-pass membrane protein</topology>
    </subcellularLocation>
</comment>
<feature type="region of interest" description="Disordered" evidence="9">
    <location>
        <begin position="1"/>
        <end position="36"/>
    </location>
</feature>
<evidence type="ECO:0000256" key="5">
    <source>
        <dbReference type="ARBA" id="ARBA00022768"/>
    </source>
</evidence>
<keyword evidence="7 10" id="KW-1133">Transmembrane helix</keyword>
<evidence type="ECO:0000256" key="4">
    <source>
        <dbReference type="ARBA" id="ARBA00022692"/>
    </source>
</evidence>
<feature type="transmembrane region" description="Helical" evidence="10">
    <location>
        <begin position="398"/>
        <end position="417"/>
    </location>
</feature>
<evidence type="ECO:0000313" key="14">
    <source>
        <dbReference type="Proteomes" id="UP001151760"/>
    </source>
</evidence>
<comment type="caution">
    <text evidence="13">The sequence shown here is derived from an EMBL/GenBank/DDBJ whole genome shotgun (WGS) entry which is preliminary data.</text>
</comment>
<dbReference type="Pfam" id="PF13520">
    <property type="entry name" value="AA_permease_2"/>
    <property type="match status" value="2"/>
</dbReference>
<dbReference type="InterPro" id="IPR002293">
    <property type="entry name" value="AA/rel_permease1"/>
</dbReference>
<evidence type="ECO:0000256" key="10">
    <source>
        <dbReference type="SAM" id="Phobius"/>
    </source>
</evidence>
<feature type="domain" description="Cationic amino acid transporter C-terminal" evidence="12">
    <location>
        <begin position="452"/>
        <end position="500"/>
    </location>
</feature>
<feature type="compositionally biased region" description="Polar residues" evidence="9">
    <location>
        <begin position="1"/>
        <end position="25"/>
    </location>
</feature>
<dbReference type="EMBL" id="BQNB010009974">
    <property type="protein sequence ID" value="GJS71010.1"/>
    <property type="molecule type" value="Genomic_DNA"/>
</dbReference>
<feature type="domain" description="Translation elongation factor EF1B beta/delta subunit guanine nucleotide exchange" evidence="11">
    <location>
        <begin position="514"/>
        <end position="543"/>
    </location>
</feature>
<dbReference type="InterPro" id="IPR036219">
    <property type="entry name" value="eEF-1beta-like_sf"/>
</dbReference>
<evidence type="ECO:0000256" key="7">
    <source>
        <dbReference type="ARBA" id="ARBA00022989"/>
    </source>
</evidence>
<keyword evidence="5" id="KW-0251">Elongation factor</keyword>
<evidence type="ECO:0000256" key="8">
    <source>
        <dbReference type="ARBA" id="ARBA00023136"/>
    </source>
</evidence>
<evidence type="ECO:0000256" key="6">
    <source>
        <dbReference type="ARBA" id="ARBA00022917"/>
    </source>
</evidence>
<feature type="transmembrane region" description="Helical" evidence="10">
    <location>
        <begin position="285"/>
        <end position="304"/>
    </location>
</feature>
<feature type="transmembrane region" description="Helical" evidence="10">
    <location>
        <begin position="221"/>
        <end position="244"/>
    </location>
</feature>
<proteinExistence type="inferred from homology"/>
<organism evidence="13 14">
    <name type="scientific">Tanacetum coccineum</name>
    <dbReference type="NCBI Taxonomy" id="301880"/>
    <lineage>
        <taxon>Eukaryota</taxon>
        <taxon>Viridiplantae</taxon>
        <taxon>Streptophyta</taxon>
        <taxon>Embryophyta</taxon>
        <taxon>Tracheophyta</taxon>
        <taxon>Spermatophyta</taxon>
        <taxon>Magnoliopsida</taxon>
        <taxon>eudicotyledons</taxon>
        <taxon>Gunneridae</taxon>
        <taxon>Pentapetalae</taxon>
        <taxon>asterids</taxon>
        <taxon>campanulids</taxon>
        <taxon>Asterales</taxon>
        <taxon>Asteraceae</taxon>
        <taxon>Asteroideae</taxon>
        <taxon>Anthemideae</taxon>
        <taxon>Anthemidinae</taxon>
        <taxon>Tanacetum</taxon>
    </lineage>
</organism>
<comment type="similarity">
    <text evidence="3">Belongs to the amino acid-polyamine-organocation (APC) superfamily. Cationic amino acid transporter (CAT) (TC 2.A.3.3) family.</text>
</comment>
<dbReference type="InterPro" id="IPR014717">
    <property type="entry name" value="Transl_elong_EF1B/ribsomal_bS6"/>
</dbReference>
<evidence type="ECO:0000313" key="13">
    <source>
        <dbReference type="EMBL" id="GJS71010.1"/>
    </source>
</evidence>
<protein>
    <submittedName>
        <fullName evidence="13">Cationic amino acid transporter 8, vacuolar</fullName>
    </submittedName>
</protein>
<gene>
    <name evidence="13" type="ORF">Tco_0703851</name>
</gene>
<dbReference type="InterPro" id="IPR029485">
    <property type="entry name" value="CAT_C"/>
</dbReference>
<feature type="transmembrane region" description="Helical" evidence="10">
    <location>
        <begin position="256"/>
        <end position="279"/>
    </location>
</feature>
<feature type="transmembrane region" description="Helical" evidence="10">
    <location>
        <begin position="176"/>
        <end position="201"/>
    </location>
</feature>
<feature type="transmembrane region" description="Helical" evidence="10">
    <location>
        <begin position="479"/>
        <end position="499"/>
    </location>
</feature>
<reference evidence="13" key="1">
    <citation type="journal article" date="2022" name="Int. J. Mol. Sci.">
        <title>Draft Genome of Tanacetum Coccineum: Genomic Comparison of Closely Related Tanacetum-Family Plants.</title>
        <authorList>
            <person name="Yamashiro T."/>
            <person name="Shiraishi A."/>
            <person name="Nakayama K."/>
            <person name="Satake H."/>
        </authorList>
    </citation>
    <scope>NUCLEOTIDE SEQUENCE</scope>
</reference>
<feature type="transmembrane region" description="Helical" evidence="10">
    <location>
        <begin position="451"/>
        <end position="473"/>
    </location>
</feature>
<feature type="transmembrane region" description="Helical" evidence="10">
    <location>
        <begin position="133"/>
        <end position="155"/>
    </location>
</feature>
<reference evidence="13" key="2">
    <citation type="submission" date="2022-01" db="EMBL/GenBank/DDBJ databases">
        <authorList>
            <person name="Yamashiro T."/>
            <person name="Shiraishi A."/>
            <person name="Satake H."/>
            <person name="Nakayama K."/>
        </authorList>
    </citation>
    <scope>NUCLEOTIDE SEQUENCE</scope>
</reference>
<sequence length="580" mass="63946">MRISSSQRMTESKSEQISLYTPLNPTNDDEEEETNSTSSYWRFTKNDFFPEPSFQNFTSYTSALSQTVYRFRDRFFGRSSDGNELIQLKKQSENEMSKCLTWVDLVWLGFGSVVGSGIFTITGLEARDHAGPAIVLSYAVSALSALFSVFCYTEFAVEIPVAGGSFSYLRVELGDFVAFIAAGNIILEAVVGTAGLARSFSSYLASMFSSNPDLFRIQIDSFAAGFSLLDPVAVLILSIASMIAMRGTKLTSFSNMILSIISSLVIIFIIIVGFIHANTSNLEPFFPYGAEGVFRAAAVVYWSYTGFDLIRDEAFSVAFGTTGMNWANSVHPKTGTPIYATLLVTIVSCTVAFFSSLDVLSSLLSLSTLFIFILMAIALLVRRYYVKDTTSKYDMTKFMACLFGIIGSCIGITALWVAKSKGWIGYVVAGGFFFAGTIGMMLLPKQRVPKIWGVPLVPWLPAMSILMNTFLIGSLGSMAFVRFFICTGAMLVYYLLIGISMSSSVGGARCTPRVVPIGYGVEKLQIMMRIIDDLVSVDAIIEDRLAQEPIDKIPELRYDLPGWVYRISFLAHYDNTFLII</sequence>
<keyword evidence="4 10" id="KW-0812">Transmembrane</keyword>
<feature type="transmembrane region" description="Helical" evidence="10">
    <location>
        <begin position="423"/>
        <end position="444"/>
    </location>
</feature>
<evidence type="ECO:0000259" key="11">
    <source>
        <dbReference type="Pfam" id="PF00736"/>
    </source>
</evidence>
<evidence type="ECO:0000256" key="1">
    <source>
        <dbReference type="ARBA" id="ARBA00004141"/>
    </source>
</evidence>
<keyword evidence="8 10" id="KW-0472">Membrane</keyword>
<keyword evidence="6" id="KW-0648">Protein biosynthesis</keyword>
<comment type="similarity">
    <text evidence="2">Belongs to the EF-1-beta/EF-1-delta family.</text>
</comment>
<evidence type="ECO:0000256" key="3">
    <source>
        <dbReference type="ARBA" id="ARBA00008572"/>
    </source>
</evidence>
<evidence type="ECO:0000259" key="12">
    <source>
        <dbReference type="Pfam" id="PF13906"/>
    </source>
</evidence>
<dbReference type="Pfam" id="PF13906">
    <property type="entry name" value="AA_permease_C"/>
    <property type="match status" value="1"/>
</dbReference>
<name>A0ABQ4XZZ7_9ASTR</name>
<accession>A0ABQ4XZZ7</accession>
<dbReference type="Gene3D" id="1.20.1740.10">
    <property type="entry name" value="Amino acid/polyamine transporter I"/>
    <property type="match status" value="2"/>
</dbReference>
<evidence type="ECO:0000256" key="9">
    <source>
        <dbReference type="SAM" id="MobiDB-lite"/>
    </source>
</evidence>
<dbReference type="Pfam" id="PF00736">
    <property type="entry name" value="EF1_GNE"/>
    <property type="match status" value="1"/>
</dbReference>
<feature type="transmembrane region" description="Helical" evidence="10">
    <location>
        <begin position="338"/>
        <end position="357"/>
    </location>
</feature>